<accession>A0ABP2EFG2</accession>
<proteinExistence type="predicted"/>
<evidence type="ECO:0000313" key="3">
    <source>
        <dbReference type="Proteomes" id="UP000003027"/>
    </source>
</evidence>
<feature type="compositionally biased region" description="Basic residues" evidence="1">
    <location>
        <begin position="1"/>
        <end position="13"/>
    </location>
</feature>
<dbReference type="EMBL" id="AALD02000017">
    <property type="protein sequence ID" value="EEQ10556.1"/>
    <property type="molecule type" value="Genomic_DNA"/>
</dbReference>
<evidence type="ECO:0000256" key="1">
    <source>
        <dbReference type="SAM" id="MobiDB-lite"/>
    </source>
</evidence>
<dbReference type="Proteomes" id="UP000003027">
    <property type="component" value="Unassembled WGS sequence"/>
</dbReference>
<reference evidence="2" key="1">
    <citation type="submission" date="2008-12" db="EMBL/GenBank/DDBJ databases">
        <title>Annotation of the Yersinia mollaretii ATCC 43969 genome.</title>
        <authorList>
            <person name="Read T.D."/>
            <person name="Akmal A."/>
            <person name="Bishop-Lilly K."/>
            <person name="Chen P.E."/>
            <person name="Cook C."/>
            <person name="Kiley M.P."/>
            <person name="Lentz S."/>
            <person name="Mateczun A."/>
            <person name="Nagarajan N."/>
            <person name="Nolan N."/>
            <person name="Osborne B.I."/>
            <person name="Pop M."/>
            <person name="Sozhamannan S."/>
            <person name="Stewart A.C."/>
            <person name="Sulakvelidze A."/>
            <person name="Thomason B."/>
            <person name="Willner K."/>
            <person name="Zwick M.E."/>
        </authorList>
    </citation>
    <scope>NUCLEOTIDE SEQUENCE [LARGE SCALE GENOMIC DNA]</scope>
    <source>
        <strain evidence="2">ATCC 43969</strain>
    </source>
</reference>
<keyword evidence="3" id="KW-1185">Reference proteome</keyword>
<gene>
    <name evidence="2" type="ORF">ymoll0001_14140</name>
</gene>
<comment type="caution">
    <text evidence="2">The sequence shown here is derived from an EMBL/GenBank/DDBJ whole genome shotgun (WGS) entry which is preliminary data.</text>
</comment>
<name>A0ABP2EFG2_YERMW</name>
<feature type="region of interest" description="Disordered" evidence="1">
    <location>
        <begin position="1"/>
        <end position="38"/>
    </location>
</feature>
<protein>
    <submittedName>
        <fullName evidence="2">Uncharacterized protein</fullName>
    </submittedName>
</protein>
<sequence>MFKTKMYRRNKSSTRREQLAVNIKNSQYENKKIQPINN</sequence>
<evidence type="ECO:0000313" key="2">
    <source>
        <dbReference type="EMBL" id="EEQ10556.1"/>
    </source>
</evidence>
<organism evidence="2 3">
    <name type="scientific">Yersinia mollaretii (strain ATCC 43969 / DSM 18520 / CIP 103324 / CNY 7263 / WAIP 204)</name>
    <dbReference type="NCBI Taxonomy" id="349967"/>
    <lineage>
        <taxon>Bacteria</taxon>
        <taxon>Pseudomonadati</taxon>
        <taxon>Pseudomonadota</taxon>
        <taxon>Gammaproteobacteria</taxon>
        <taxon>Enterobacterales</taxon>
        <taxon>Yersiniaceae</taxon>
        <taxon>Yersinia</taxon>
    </lineage>
</organism>